<reference evidence="1 2" key="1">
    <citation type="submission" date="2020-01" db="EMBL/GenBank/DDBJ databases">
        <title>Muriicola jejuensis KCTC 22299.</title>
        <authorList>
            <person name="Wang G."/>
        </authorList>
    </citation>
    <scope>NUCLEOTIDE SEQUENCE [LARGE SCALE GENOMIC DNA]</scope>
    <source>
        <strain evidence="1 2">KCTC 22299</strain>
    </source>
</reference>
<dbReference type="AlphaFoldDB" id="A0A6P0UGM8"/>
<sequence length="161" mass="17790">MNINKYIYGTAGLFLLLSVSACNIDEGSDREDCGPAFCISDLAGTWDVTLLEVRSCTGGEVFNLLIPGIVPSMTIQSNGRFTLRVDLGEGTENITGLMYFEEGAYFTIQFDEDPEDDPTYFAEFFDGSVLELAGEDGSTEWDFNDDGIDECAWINLVLERD</sequence>
<name>A0A6P0UGM8_9FLAO</name>
<evidence type="ECO:0000313" key="1">
    <source>
        <dbReference type="EMBL" id="NER11019.1"/>
    </source>
</evidence>
<gene>
    <name evidence="1" type="ORF">GWK09_10860</name>
</gene>
<keyword evidence="2" id="KW-1185">Reference proteome</keyword>
<evidence type="ECO:0008006" key="3">
    <source>
        <dbReference type="Google" id="ProtNLM"/>
    </source>
</evidence>
<organism evidence="1 2">
    <name type="scientific">Muriicola jejuensis</name>
    <dbReference type="NCBI Taxonomy" id="504488"/>
    <lineage>
        <taxon>Bacteria</taxon>
        <taxon>Pseudomonadati</taxon>
        <taxon>Bacteroidota</taxon>
        <taxon>Flavobacteriia</taxon>
        <taxon>Flavobacteriales</taxon>
        <taxon>Flavobacteriaceae</taxon>
        <taxon>Muriicola</taxon>
    </lineage>
</organism>
<dbReference type="Proteomes" id="UP000468443">
    <property type="component" value="Unassembled WGS sequence"/>
</dbReference>
<dbReference type="RefSeq" id="WP_163693451.1">
    <property type="nucleotide sequence ID" value="NZ_FXTW01000004.1"/>
</dbReference>
<proteinExistence type="predicted"/>
<dbReference type="EMBL" id="JAABOP010000003">
    <property type="protein sequence ID" value="NER11019.1"/>
    <property type="molecule type" value="Genomic_DNA"/>
</dbReference>
<protein>
    <recommendedName>
        <fullName evidence="3">Lipocalin-like domain-containing protein</fullName>
    </recommendedName>
</protein>
<evidence type="ECO:0000313" key="2">
    <source>
        <dbReference type="Proteomes" id="UP000468443"/>
    </source>
</evidence>
<accession>A0A6P0UGM8</accession>
<dbReference type="PROSITE" id="PS51257">
    <property type="entry name" value="PROKAR_LIPOPROTEIN"/>
    <property type="match status" value="1"/>
</dbReference>
<comment type="caution">
    <text evidence="1">The sequence shown here is derived from an EMBL/GenBank/DDBJ whole genome shotgun (WGS) entry which is preliminary data.</text>
</comment>